<protein>
    <submittedName>
        <fullName evidence="2">DNA utilization protein HofN</fullName>
    </submittedName>
</protein>
<dbReference type="InterPro" id="IPR052534">
    <property type="entry name" value="Extracell_DNA_Util/SecSys_Comp"/>
</dbReference>
<reference evidence="2 3" key="1">
    <citation type="submission" date="2018-05" db="EMBL/GenBank/DDBJ databases">
        <title>Isolation and genomic analyses of lactose-positive bacteria from faecal samples of preterm neonates.</title>
        <authorList>
            <person name="Chen Y."/>
            <person name="Brook T.C."/>
            <person name="O'Neill I."/>
            <person name="Soe C.Z."/>
            <person name="Hall L.J."/>
            <person name="Hoyles L."/>
        </authorList>
    </citation>
    <scope>NUCLEOTIDE SEQUENCE [LARGE SCALE GENOMIC DNA]</scope>
    <source>
        <strain evidence="2 3">P080C CL</strain>
    </source>
</reference>
<keyword evidence="1" id="KW-0812">Transmembrane</keyword>
<dbReference type="Pfam" id="PF05137">
    <property type="entry name" value="PilN"/>
    <property type="match status" value="1"/>
</dbReference>
<gene>
    <name evidence="2" type="ORF">DJ535_17915</name>
</gene>
<dbReference type="EMBL" id="QFVP01000012">
    <property type="protein sequence ID" value="THE35738.1"/>
    <property type="molecule type" value="Genomic_DNA"/>
</dbReference>
<name>A0ABY2PTI9_9ENTR</name>
<evidence type="ECO:0000313" key="3">
    <source>
        <dbReference type="Proteomes" id="UP000306790"/>
    </source>
</evidence>
<accession>A0ABY2PTI9</accession>
<sequence length="179" mass="20645">MTPTINLLPWRQSRRNACLRFWGALFSGSLLLIVGCALSYYAVTRVENRADTVLITAEKMRADALAALKPRLQLRQQQWQQAQQRERLRDQTRSWQPILEGLAALLPEHAWLTKMTWQQDTLEITGSTLNFAALKVLENQLHQQTFLQVGSPGETQQDAQGRWHFHYRLIRSATHDSPL</sequence>
<comment type="caution">
    <text evidence="2">The sequence shown here is derived from an EMBL/GenBank/DDBJ whole genome shotgun (WGS) entry which is preliminary data.</text>
</comment>
<evidence type="ECO:0000256" key="1">
    <source>
        <dbReference type="SAM" id="Phobius"/>
    </source>
</evidence>
<dbReference type="Proteomes" id="UP000306790">
    <property type="component" value="Unassembled WGS sequence"/>
</dbReference>
<dbReference type="InterPro" id="IPR007813">
    <property type="entry name" value="PilN"/>
</dbReference>
<evidence type="ECO:0000313" key="2">
    <source>
        <dbReference type="EMBL" id="THE35738.1"/>
    </source>
</evidence>
<proteinExistence type="predicted"/>
<dbReference type="RefSeq" id="WP_048223479.1">
    <property type="nucleotide sequence ID" value="NZ_QFVP01000012.1"/>
</dbReference>
<organism evidence="2 3">
    <name type="scientific">Citrobacter murliniae</name>
    <dbReference type="NCBI Taxonomy" id="67829"/>
    <lineage>
        <taxon>Bacteria</taxon>
        <taxon>Pseudomonadati</taxon>
        <taxon>Pseudomonadota</taxon>
        <taxon>Gammaproteobacteria</taxon>
        <taxon>Enterobacterales</taxon>
        <taxon>Enterobacteriaceae</taxon>
        <taxon>Citrobacter</taxon>
        <taxon>Citrobacter freundii complex</taxon>
    </lineage>
</organism>
<keyword evidence="1" id="KW-1133">Transmembrane helix</keyword>
<dbReference type="PANTHER" id="PTHR40278">
    <property type="entry name" value="DNA UTILIZATION PROTEIN HOFN"/>
    <property type="match status" value="1"/>
</dbReference>
<keyword evidence="1" id="KW-0472">Membrane</keyword>
<keyword evidence="3" id="KW-1185">Reference proteome</keyword>
<feature type="transmembrane region" description="Helical" evidence="1">
    <location>
        <begin position="21"/>
        <end position="43"/>
    </location>
</feature>
<dbReference type="PANTHER" id="PTHR40278:SF1">
    <property type="entry name" value="DNA UTILIZATION PROTEIN HOFN"/>
    <property type="match status" value="1"/>
</dbReference>